<dbReference type="PANTHER" id="PTHR39244">
    <property type="entry name" value="NATTERIN-4"/>
    <property type="match status" value="1"/>
</dbReference>
<dbReference type="SUPFAM" id="SSF56973">
    <property type="entry name" value="Aerolisin/ETX pore-forming domain"/>
    <property type="match status" value="1"/>
</dbReference>
<evidence type="ECO:0000256" key="2">
    <source>
        <dbReference type="SAM" id="Phobius"/>
    </source>
</evidence>
<keyword evidence="4" id="KW-1185">Reference proteome</keyword>
<feature type="transmembrane region" description="Helical" evidence="2">
    <location>
        <begin position="394"/>
        <end position="415"/>
    </location>
</feature>
<gene>
    <name evidence="3" type="ORF">AWC38_SpisGene8071</name>
</gene>
<evidence type="ECO:0000256" key="1">
    <source>
        <dbReference type="SAM" id="MobiDB-lite"/>
    </source>
</evidence>
<dbReference type="Gene3D" id="2.170.15.10">
    <property type="entry name" value="Proaerolysin, chain A, domain 3"/>
    <property type="match status" value="1"/>
</dbReference>
<comment type="caution">
    <text evidence="3">The sequence shown here is derived from an EMBL/GenBank/DDBJ whole genome shotgun (WGS) entry which is preliminary data.</text>
</comment>
<dbReference type="PANTHER" id="PTHR39244:SF5">
    <property type="entry name" value="NATTERIN-3-LIKE"/>
    <property type="match status" value="1"/>
</dbReference>
<dbReference type="InterPro" id="IPR004991">
    <property type="entry name" value="Aerolysin-like"/>
</dbReference>
<dbReference type="AlphaFoldDB" id="A0A2B4SEG4"/>
<dbReference type="Pfam" id="PF03318">
    <property type="entry name" value="ETX_MTX2"/>
    <property type="match status" value="1"/>
</dbReference>
<keyword evidence="2" id="KW-0812">Transmembrane</keyword>
<name>A0A2B4SEG4_STYPI</name>
<evidence type="ECO:0000313" key="4">
    <source>
        <dbReference type="Proteomes" id="UP000225706"/>
    </source>
</evidence>
<accession>A0A2B4SEG4</accession>
<dbReference type="Proteomes" id="UP000225706">
    <property type="component" value="Unassembled WGS sequence"/>
</dbReference>
<feature type="region of interest" description="Disordered" evidence="1">
    <location>
        <begin position="368"/>
        <end position="387"/>
    </location>
</feature>
<proteinExistence type="predicted"/>
<organism evidence="3 4">
    <name type="scientific">Stylophora pistillata</name>
    <name type="common">Smooth cauliflower coral</name>
    <dbReference type="NCBI Taxonomy" id="50429"/>
    <lineage>
        <taxon>Eukaryota</taxon>
        <taxon>Metazoa</taxon>
        <taxon>Cnidaria</taxon>
        <taxon>Anthozoa</taxon>
        <taxon>Hexacorallia</taxon>
        <taxon>Scleractinia</taxon>
        <taxon>Astrocoeniina</taxon>
        <taxon>Pocilloporidae</taxon>
        <taxon>Stylophora</taxon>
    </lineage>
</organism>
<feature type="compositionally biased region" description="Basic and acidic residues" evidence="1">
    <location>
        <begin position="369"/>
        <end position="387"/>
    </location>
</feature>
<dbReference type="InterPro" id="IPR053237">
    <property type="entry name" value="Natterin_C"/>
</dbReference>
<protein>
    <submittedName>
        <fullName evidence="3">Uncharacterized protein</fullName>
    </submittedName>
</protein>
<keyword evidence="2" id="KW-0472">Membrane</keyword>
<keyword evidence="2" id="KW-1133">Transmembrane helix</keyword>
<dbReference type="EMBL" id="LSMT01000108">
    <property type="protein sequence ID" value="PFX27210.1"/>
    <property type="molecule type" value="Genomic_DNA"/>
</dbReference>
<evidence type="ECO:0000313" key="3">
    <source>
        <dbReference type="EMBL" id="PFX27210.1"/>
    </source>
</evidence>
<reference evidence="4" key="1">
    <citation type="journal article" date="2017" name="bioRxiv">
        <title>Comparative analysis of the genomes of Stylophora pistillata and Acropora digitifera provides evidence for extensive differences between species of corals.</title>
        <authorList>
            <person name="Voolstra C.R."/>
            <person name="Li Y."/>
            <person name="Liew Y.J."/>
            <person name="Baumgarten S."/>
            <person name="Zoccola D."/>
            <person name="Flot J.-F."/>
            <person name="Tambutte S."/>
            <person name="Allemand D."/>
            <person name="Aranda M."/>
        </authorList>
    </citation>
    <scope>NUCLEOTIDE SEQUENCE [LARGE SCALE GENOMIC DNA]</scope>
</reference>
<sequence length="429" mass="48456">MQQFRDCNPQKHGRKGFNLVADVSLADCFPITAMPTPSSDGPLNILPIDAAEKLKEYAKNEGECCVKALRKREESETDTVSDAEHRFSSFTDICRGFLSEKTCEKIKSLLTSAVKHRVNFEKCKRIKIQFWKNAKYAGPAGYQKCNMEHHYKSLISRAKQEISENLAKNIKRIGKAAASLAFLSSFGSSEERNQTERELDDCFELIHGNVTIIDMKFIKDKARLISKTPQVVSRMEMENKGDVAQTMKFTFMATKGKTVSTNHTVNFNYKIGSNFSAGFPGVGEISCQLSFDFSHIQYFQECINKTITKSYEFDLVVPAHCTQVARATVEEAKMEVPYELVFDFQGTTRSVEGLWKGVGCSEATYSIYKTDKPDGPEPEPDGREPELGEREPPLFFVVIICLFFHSILLLLSFLISTVEVPIYNIPNRK</sequence>